<keyword evidence="2" id="KW-1185">Reference proteome</keyword>
<evidence type="ECO:0000313" key="2">
    <source>
        <dbReference type="Proteomes" id="UP001161389"/>
    </source>
</evidence>
<gene>
    <name evidence="1" type="ORF">GCM10007876_09960</name>
</gene>
<dbReference type="GO" id="GO:0047617">
    <property type="term" value="F:fatty acyl-CoA hydrolase activity"/>
    <property type="evidence" value="ECO:0007669"/>
    <property type="project" value="TreeGrafter"/>
</dbReference>
<dbReference type="RefSeq" id="WP_284379530.1">
    <property type="nucleotide sequence ID" value="NZ_BSNM01000006.1"/>
</dbReference>
<name>A0AA37S8M9_9GAMM</name>
<dbReference type="InterPro" id="IPR029069">
    <property type="entry name" value="HotDog_dom_sf"/>
</dbReference>
<dbReference type="SUPFAM" id="SSF54637">
    <property type="entry name" value="Thioesterase/thiol ester dehydrase-isomerase"/>
    <property type="match status" value="1"/>
</dbReference>
<dbReference type="CDD" id="cd00586">
    <property type="entry name" value="4HBT"/>
    <property type="match status" value="1"/>
</dbReference>
<dbReference type="AlphaFoldDB" id="A0AA37S8M9"/>
<dbReference type="Pfam" id="PF13279">
    <property type="entry name" value="4HBT_2"/>
    <property type="match status" value="1"/>
</dbReference>
<proteinExistence type="predicted"/>
<evidence type="ECO:0000313" key="1">
    <source>
        <dbReference type="EMBL" id="GLQ30518.1"/>
    </source>
</evidence>
<organism evidence="1 2">
    <name type="scientific">Litoribrevibacter albus</name>
    <dbReference type="NCBI Taxonomy" id="1473156"/>
    <lineage>
        <taxon>Bacteria</taxon>
        <taxon>Pseudomonadati</taxon>
        <taxon>Pseudomonadota</taxon>
        <taxon>Gammaproteobacteria</taxon>
        <taxon>Oceanospirillales</taxon>
        <taxon>Oceanospirillaceae</taxon>
        <taxon>Litoribrevibacter</taxon>
    </lineage>
</organism>
<accession>A0AA37S8M9</accession>
<dbReference type="EMBL" id="BSNM01000006">
    <property type="protein sequence ID" value="GLQ30518.1"/>
    <property type="molecule type" value="Genomic_DNA"/>
</dbReference>
<sequence length="145" mass="16919">MALFQMEFHPRWSDLDPNQHLRHTAYNDLATQVRFTFLQEHGFSQERFMELGIGAVLFREETTFRKEIGMSDTFLVDFDVVDLSKTGKRWKFAHNFWLIRETEDGSEQKIKAATVSVEGSWINLSTRKFTSPPPELLTLFQSLTA</sequence>
<dbReference type="Proteomes" id="UP001161389">
    <property type="component" value="Unassembled WGS sequence"/>
</dbReference>
<dbReference type="InterPro" id="IPR050563">
    <property type="entry name" value="4-hydroxybenzoyl-CoA_TE"/>
</dbReference>
<dbReference type="PANTHER" id="PTHR31793:SF24">
    <property type="entry name" value="LONG-CHAIN ACYL-COA THIOESTERASE FADM"/>
    <property type="match status" value="1"/>
</dbReference>
<evidence type="ECO:0008006" key="3">
    <source>
        <dbReference type="Google" id="ProtNLM"/>
    </source>
</evidence>
<reference evidence="1" key="1">
    <citation type="journal article" date="2014" name="Int. J. Syst. Evol. Microbiol.">
        <title>Complete genome sequence of Corynebacterium casei LMG S-19264T (=DSM 44701T), isolated from a smear-ripened cheese.</title>
        <authorList>
            <consortium name="US DOE Joint Genome Institute (JGI-PGF)"/>
            <person name="Walter F."/>
            <person name="Albersmeier A."/>
            <person name="Kalinowski J."/>
            <person name="Ruckert C."/>
        </authorList>
    </citation>
    <scope>NUCLEOTIDE SEQUENCE</scope>
    <source>
        <strain evidence="1">NBRC 110071</strain>
    </source>
</reference>
<protein>
    <recommendedName>
        <fullName evidence="3">Thioesterase</fullName>
    </recommendedName>
</protein>
<dbReference type="PANTHER" id="PTHR31793">
    <property type="entry name" value="4-HYDROXYBENZOYL-COA THIOESTERASE FAMILY MEMBER"/>
    <property type="match status" value="1"/>
</dbReference>
<comment type="caution">
    <text evidence="1">The sequence shown here is derived from an EMBL/GenBank/DDBJ whole genome shotgun (WGS) entry which is preliminary data.</text>
</comment>
<reference evidence="1" key="2">
    <citation type="submission" date="2023-01" db="EMBL/GenBank/DDBJ databases">
        <title>Draft genome sequence of Litoribrevibacter albus strain NBRC 110071.</title>
        <authorList>
            <person name="Sun Q."/>
            <person name="Mori K."/>
        </authorList>
    </citation>
    <scope>NUCLEOTIDE SEQUENCE</scope>
    <source>
        <strain evidence="1">NBRC 110071</strain>
    </source>
</reference>
<dbReference type="Gene3D" id="3.10.129.10">
    <property type="entry name" value="Hotdog Thioesterase"/>
    <property type="match status" value="1"/>
</dbReference>